<dbReference type="EMBL" id="CAJNOQ010009008">
    <property type="protein sequence ID" value="CAF1212814.1"/>
    <property type="molecule type" value="Genomic_DNA"/>
</dbReference>
<dbReference type="EMBL" id="CAJOBC010009009">
    <property type="protein sequence ID" value="CAF3976757.1"/>
    <property type="molecule type" value="Genomic_DNA"/>
</dbReference>
<evidence type="ECO:0000313" key="1">
    <source>
        <dbReference type="EMBL" id="CAF1212814.1"/>
    </source>
</evidence>
<proteinExistence type="predicted"/>
<name>A0A814XL57_9BILA</name>
<gene>
    <name evidence="1" type="ORF">GPM918_LOCUS24298</name>
    <name evidence="2" type="ORF">SRO942_LOCUS24297</name>
</gene>
<accession>A0A814XL57</accession>
<dbReference type="Proteomes" id="UP000663829">
    <property type="component" value="Unassembled WGS sequence"/>
</dbReference>
<protein>
    <submittedName>
        <fullName evidence="1">Uncharacterized protein</fullName>
    </submittedName>
</protein>
<evidence type="ECO:0000313" key="3">
    <source>
        <dbReference type="Proteomes" id="UP000663829"/>
    </source>
</evidence>
<reference evidence="1" key="1">
    <citation type="submission" date="2021-02" db="EMBL/GenBank/DDBJ databases">
        <authorList>
            <person name="Nowell W R."/>
        </authorList>
    </citation>
    <scope>NUCLEOTIDE SEQUENCE</scope>
</reference>
<organism evidence="1 3">
    <name type="scientific">Didymodactylos carnosus</name>
    <dbReference type="NCBI Taxonomy" id="1234261"/>
    <lineage>
        <taxon>Eukaryota</taxon>
        <taxon>Metazoa</taxon>
        <taxon>Spiralia</taxon>
        <taxon>Gnathifera</taxon>
        <taxon>Rotifera</taxon>
        <taxon>Eurotatoria</taxon>
        <taxon>Bdelloidea</taxon>
        <taxon>Philodinida</taxon>
        <taxon>Philodinidae</taxon>
        <taxon>Didymodactylos</taxon>
    </lineage>
</organism>
<keyword evidence="3" id="KW-1185">Reference proteome</keyword>
<dbReference type="AlphaFoldDB" id="A0A814XL57"/>
<sequence length="166" mass="19121">MLRWFGFVRELIVPNGTVNDDRDTGGGVVNETEMRGSHINPIDKVFRIHRMIGVASKYVDRFFVKCTLSHRDSRDEHRPRADHQCGESRRLVAQQTISLQEARPPYLSVGRQSQGFSNGATDSSQIGLESQDVHREYTQAKWQSSDISFRREEDERDIESCLRLAR</sequence>
<comment type="caution">
    <text evidence="1">The sequence shown here is derived from an EMBL/GenBank/DDBJ whole genome shotgun (WGS) entry which is preliminary data.</text>
</comment>
<evidence type="ECO:0000313" key="2">
    <source>
        <dbReference type="EMBL" id="CAF3976757.1"/>
    </source>
</evidence>
<dbReference type="Proteomes" id="UP000681722">
    <property type="component" value="Unassembled WGS sequence"/>
</dbReference>